<dbReference type="EC" id="2.7.11.1" evidence="1"/>
<evidence type="ECO:0000313" key="9">
    <source>
        <dbReference type="EMBL" id="RSM32829.1"/>
    </source>
</evidence>
<dbReference type="AlphaFoldDB" id="A0A428VPW0"/>
<evidence type="ECO:0000256" key="4">
    <source>
        <dbReference type="ARBA" id="ARBA00022741"/>
    </source>
</evidence>
<evidence type="ECO:0000256" key="1">
    <source>
        <dbReference type="ARBA" id="ARBA00012513"/>
    </source>
</evidence>
<evidence type="ECO:0000256" key="3">
    <source>
        <dbReference type="ARBA" id="ARBA00022679"/>
    </source>
</evidence>
<keyword evidence="6" id="KW-0067">ATP-binding</keyword>
<dbReference type="GO" id="GO:0004674">
    <property type="term" value="F:protein serine/threonine kinase activity"/>
    <property type="evidence" value="ECO:0007669"/>
    <property type="project" value="UniProtKB-KW"/>
</dbReference>
<keyword evidence="10" id="KW-1185">Reference proteome</keyword>
<keyword evidence="4" id="KW-0547">Nucleotide-binding</keyword>
<reference evidence="9 10" key="1">
    <citation type="submission" date="2018-05" db="EMBL/GenBank/DDBJ databases">
        <title>Evolution of GPA BGCs.</title>
        <authorList>
            <person name="Waglechner N."/>
            <person name="Wright G.D."/>
        </authorList>
    </citation>
    <scope>NUCLEOTIDE SEQUENCE [LARGE SCALE GENOMIC DNA]</scope>
    <source>
        <strain evidence="9 10">DSM 5908</strain>
    </source>
</reference>
<dbReference type="PROSITE" id="PS50011">
    <property type="entry name" value="PROTEIN_KINASE_DOM"/>
    <property type="match status" value="1"/>
</dbReference>
<evidence type="ECO:0000256" key="2">
    <source>
        <dbReference type="ARBA" id="ARBA00022527"/>
    </source>
</evidence>
<dbReference type="PANTHER" id="PTHR43289:SF6">
    <property type="entry name" value="SERINE_THREONINE-PROTEIN KINASE NEKL-3"/>
    <property type="match status" value="1"/>
</dbReference>
<evidence type="ECO:0000256" key="7">
    <source>
        <dbReference type="SAM" id="MobiDB-lite"/>
    </source>
</evidence>
<comment type="caution">
    <text evidence="9">The sequence shown here is derived from an EMBL/GenBank/DDBJ whole genome shotgun (WGS) entry which is preliminary data.</text>
</comment>
<evidence type="ECO:0000259" key="8">
    <source>
        <dbReference type="PROSITE" id="PS50011"/>
    </source>
</evidence>
<dbReference type="GO" id="GO:0005524">
    <property type="term" value="F:ATP binding"/>
    <property type="evidence" value="ECO:0007669"/>
    <property type="project" value="UniProtKB-KW"/>
</dbReference>
<dbReference type="EMBL" id="QHHU01000208">
    <property type="protein sequence ID" value="RSM32829.1"/>
    <property type="molecule type" value="Genomic_DNA"/>
</dbReference>
<feature type="region of interest" description="Disordered" evidence="7">
    <location>
        <begin position="1"/>
        <end position="25"/>
    </location>
</feature>
<accession>A0A428VPW0</accession>
<evidence type="ECO:0000256" key="5">
    <source>
        <dbReference type="ARBA" id="ARBA00022777"/>
    </source>
</evidence>
<keyword evidence="2 9" id="KW-0723">Serine/threonine-protein kinase</keyword>
<dbReference type="PANTHER" id="PTHR43289">
    <property type="entry name" value="MITOGEN-ACTIVATED PROTEIN KINASE KINASE KINASE 20-RELATED"/>
    <property type="match status" value="1"/>
</dbReference>
<evidence type="ECO:0000313" key="10">
    <source>
        <dbReference type="Proteomes" id="UP000286716"/>
    </source>
</evidence>
<dbReference type="InterPro" id="IPR000719">
    <property type="entry name" value="Prot_kinase_dom"/>
</dbReference>
<keyword evidence="3" id="KW-0808">Transferase</keyword>
<dbReference type="Proteomes" id="UP000286716">
    <property type="component" value="Unassembled WGS sequence"/>
</dbReference>
<organism evidence="9 10">
    <name type="scientific">Amycolatopsis balhimycina DSM 5908</name>
    <dbReference type="NCBI Taxonomy" id="1081091"/>
    <lineage>
        <taxon>Bacteria</taxon>
        <taxon>Bacillati</taxon>
        <taxon>Actinomycetota</taxon>
        <taxon>Actinomycetes</taxon>
        <taxon>Pseudonocardiales</taxon>
        <taxon>Pseudonocardiaceae</taxon>
        <taxon>Amycolatopsis</taxon>
    </lineage>
</organism>
<dbReference type="SUPFAM" id="SSF56112">
    <property type="entry name" value="Protein kinase-like (PK-like)"/>
    <property type="match status" value="1"/>
</dbReference>
<keyword evidence="5 9" id="KW-0418">Kinase</keyword>
<protein>
    <recommendedName>
        <fullName evidence="1">non-specific serine/threonine protein kinase</fullName>
        <ecNumber evidence="1">2.7.11.1</ecNumber>
    </recommendedName>
</protein>
<proteinExistence type="predicted"/>
<feature type="domain" description="Protein kinase" evidence="8">
    <location>
        <begin position="1"/>
        <end position="105"/>
    </location>
</feature>
<dbReference type="InterPro" id="IPR011009">
    <property type="entry name" value="Kinase-like_dom_sf"/>
</dbReference>
<feature type="non-terminal residue" evidence="9">
    <location>
        <position position="1"/>
    </location>
</feature>
<dbReference type="Pfam" id="PF00069">
    <property type="entry name" value="Pkinase"/>
    <property type="match status" value="1"/>
</dbReference>
<gene>
    <name evidence="9" type="ORF">DMA12_49315</name>
</gene>
<evidence type="ECO:0000256" key="6">
    <source>
        <dbReference type="ARBA" id="ARBA00022840"/>
    </source>
</evidence>
<feature type="non-terminal residue" evidence="9">
    <location>
        <position position="105"/>
    </location>
</feature>
<dbReference type="Gene3D" id="1.10.510.10">
    <property type="entry name" value="Transferase(Phosphotransferase) domain 1"/>
    <property type="match status" value="1"/>
</dbReference>
<sequence length="105" mass="11075">ATGHRTRGGDFLGSPTYAAPEHLRGEPLDGRTDQYALTCVLYACLTGSPPFKGDVPTVIKGHLNGDPPAISRVVALPPSIDEVIRKGMAKSPADRYPSCVEMVAA</sequence>
<name>A0A428VPW0_AMYBA</name>